<gene>
    <name evidence="1" type="ORF">B0T21DRAFT_169778</name>
</gene>
<comment type="caution">
    <text evidence="1">The sequence shown here is derived from an EMBL/GenBank/DDBJ whole genome shotgun (WGS) entry which is preliminary data.</text>
</comment>
<dbReference type="Proteomes" id="UP001172159">
    <property type="component" value="Unassembled WGS sequence"/>
</dbReference>
<protein>
    <submittedName>
        <fullName evidence="1">Uncharacterized protein</fullName>
    </submittedName>
</protein>
<evidence type="ECO:0000313" key="1">
    <source>
        <dbReference type="EMBL" id="KAK0737662.1"/>
    </source>
</evidence>
<keyword evidence="2" id="KW-1185">Reference proteome</keyword>
<dbReference type="EMBL" id="JAUKTV010000005">
    <property type="protein sequence ID" value="KAK0737662.1"/>
    <property type="molecule type" value="Genomic_DNA"/>
</dbReference>
<name>A0AA40EGK2_9PEZI</name>
<sequence length="201" mass="22070">MEMNCSGLCRNIRGVPVCSMHNEAAVSGFLSTHFSIDVVGVGYLSVLFVTPASPNSTCSRRACVTRGSTGQQQLTLPLYLPTRTRFQPPNPTRIDTTIATCLNKTKRQNNPLLSARRGDQDLEETLEISTHVPHDRYFAVSGLVAQSAYATRLALQNTSPTFHSINRSPLYSRPSTHIGWDIRISVEHSQLSCLGKPKGPC</sequence>
<organism evidence="1 2">
    <name type="scientific">Apiosordaria backusii</name>
    <dbReference type="NCBI Taxonomy" id="314023"/>
    <lineage>
        <taxon>Eukaryota</taxon>
        <taxon>Fungi</taxon>
        <taxon>Dikarya</taxon>
        <taxon>Ascomycota</taxon>
        <taxon>Pezizomycotina</taxon>
        <taxon>Sordariomycetes</taxon>
        <taxon>Sordariomycetidae</taxon>
        <taxon>Sordariales</taxon>
        <taxon>Lasiosphaeriaceae</taxon>
        <taxon>Apiosordaria</taxon>
    </lineage>
</organism>
<evidence type="ECO:0000313" key="2">
    <source>
        <dbReference type="Proteomes" id="UP001172159"/>
    </source>
</evidence>
<proteinExistence type="predicted"/>
<reference evidence="1" key="1">
    <citation type="submission" date="2023-06" db="EMBL/GenBank/DDBJ databases">
        <title>Genome-scale phylogeny and comparative genomics of the fungal order Sordariales.</title>
        <authorList>
            <consortium name="Lawrence Berkeley National Laboratory"/>
            <person name="Hensen N."/>
            <person name="Bonometti L."/>
            <person name="Westerberg I."/>
            <person name="Brannstrom I.O."/>
            <person name="Guillou S."/>
            <person name="Cros-Aarteil S."/>
            <person name="Calhoun S."/>
            <person name="Haridas S."/>
            <person name="Kuo A."/>
            <person name="Mondo S."/>
            <person name="Pangilinan J."/>
            <person name="Riley R."/>
            <person name="Labutti K."/>
            <person name="Andreopoulos B."/>
            <person name="Lipzen A."/>
            <person name="Chen C."/>
            <person name="Yanf M."/>
            <person name="Daum C."/>
            <person name="Ng V."/>
            <person name="Clum A."/>
            <person name="Steindorff A."/>
            <person name="Ohm R."/>
            <person name="Martin F."/>
            <person name="Silar P."/>
            <person name="Natvig D."/>
            <person name="Lalanne C."/>
            <person name="Gautier V."/>
            <person name="Ament-Velasquez S.L."/>
            <person name="Kruys A."/>
            <person name="Hutchinson M.I."/>
            <person name="Powell A.J."/>
            <person name="Barry K."/>
            <person name="Miller A.N."/>
            <person name="Grigoriev I.V."/>
            <person name="Debuchy R."/>
            <person name="Gladieux P."/>
            <person name="Thoren M.H."/>
            <person name="Johannesson H."/>
        </authorList>
    </citation>
    <scope>NUCLEOTIDE SEQUENCE</scope>
    <source>
        <strain evidence="1">CBS 540.89</strain>
    </source>
</reference>
<accession>A0AA40EGK2</accession>
<dbReference type="AlphaFoldDB" id="A0AA40EGK2"/>